<dbReference type="PhylomeDB" id="A0A068UAH2"/>
<dbReference type="GO" id="GO:0004694">
    <property type="term" value="F:eukaryotic translation initiation factor 2alpha kinase activity"/>
    <property type="evidence" value="ECO:0007669"/>
    <property type="project" value="TreeGrafter"/>
</dbReference>
<reference evidence="8" key="1">
    <citation type="journal article" date="2014" name="Science">
        <title>The coffee genome provides insight into the convergent evolution of caffeine biosynthesis.</title>
        <authorList>
            <person name="Denoeud F."/>
            <person name="Carretero-Paulet L."/>
            <person name="Dereeper A."/>
            <person name="Droc G."/>
            <person name="Guyot R."/>
            <person name="Pietrella M."/>
            <person name="Zheng C."/>
            <person name="Alberti A."/>
            <person name="Anthony F."/>
            <person name="Aprea G."/>
            <person name="Aury J.M."/>
            <person name="Bento P."/>
            <person name="Bernard M."/>
            <person name="Bocs S."/>
            <person name="Campa C."/>
            <person name="Cenci A."/>
            <person name="Combes M.C."/>
            <person name="Crouzillat D."/>
            <person name="Da Silva C."/>
            <person name="Daddiego L."/>
            <person name="De Bellis F."/>
            <person name="Dussert S."/>
            <person name="Garsmeur O."/>
            <person name="Gayraud T."/>
            <person name="Guignon V."/>
            <person name="Jahn K."/>
            <person name="Jamilloux V."/>
            <person name="Joet T."/>
            <person name="Labadie K."/>
            <person name="Lan T."/>
            <person name="Leclercq J."/>
            <person name="Lepelley M."/>
            <person name="Leroy T."/>
            <person name="Li L.T."/>
            <person name="Librado P."/>
            <person name="Lopez L."/>
            <person name="Munoz A."/>
            <person name="Noel B."/>
            <person name="Pallavicini A."/>
            <person name="Perrotta G."/>
            <person name="Poncet V."/>
            <person name="Pot D."/>
            <person name="Priyono X."/>
            <person name="Rigoreau M."/>
            <person name="Rouard M."/>
            <person name="Rozas J."/>
            <person name="Tranchant-Dubreuil C."/>
            <person name="VanBuren R."/>
            <person name="Zhang Q."/>
            <person name="Andrade A.C."/>
            <person name="Argout X."/>
            <person name="Bertrand B."/>
            <person name="de Kochko A."/>
            <person name="Graziosi G."/>
            <person name="Henry R.J."/>
            <person name="Jayarama X."/>
            <person name="Ming R."/>
            <person name="Nagai C."/>
            <person name="Rounsley S."/>
            <person name="Sankoff D."/>
            <person name="Giuliano G."/>
            <person name="Albert V.A."/>
            <person name="Wincker P."/>
            <person name="Lashermes P."/>
        </authorList>
    </citation>
    <scope>NUCLEOTIDE SEQUENCE [LARGE SCALE GENOMIC DNA]</scope>
    <source>
        <strain evidence="8">cv. DH200-94</strain>
    </source>
</reference>
<dbReference type="AlphaFoldDB" id="A0A068UAH2"/>
<evidence type="ECO:0000256" key="5">
    <source>
        <dbReference type="ARBA" id="ARBA00037982"/>
    </source>
</evidence>
<dbReference type="InParanoid" id="A0A068UAH2"/>
<dbReference type="Gene3D" id="1.10.510.10">
    <property type="entry name" value="Transferase(Phosphotransferase) domain 1"/>
    <property type="match status" value="1"/>
</dbReference>
<dbReference type="SUPFAM" id="SSF56112">
    <property type="entry name" value="Protein kinase-like (PK-like)"/>
    <property type="match status" value="1"/>
</dbReference>
<dbReference type="Proteomes" id="UP000295252">
    <property type="component" value="Chromosome IX"/>
</dbReference>
<dbReference type="PANTHER" id="PTHR11042">
    <property type="entry name" value="EUKARYOTIC TRANSLATION INITIATION FACTOR 2-ALPHA KINASE EIF2-ALPHA KINASE -RELATED"/>
    <property type="match status" value="1"/>
</dbReference>
<evidence type="ECO:0000313" key="7">
    <source>
        <dbReference type="EMBL" id="CDP04623.1"/>
    </source>
</evidence>
<gene>
    <name evidence="7" type="ORF">GSCOC_T00018636001</name>
</gene>
<keyword evidence="3" id="KW-0418">Kinase</keyword>
<dbReference type="InterPro" id="IPR011009">
    <property type="entry name" value="Kinase-like_dom_sf"/>
</dbReference>
<evidence type="ECO:0000259" key="6">
    <source>
        <dbReference type="PROSITE" id="PS50011"/>
    </source>
</evidence>
<dbReference type="GO" id="GO:0005524">
    <property type="term" value="F:ATP binding"/>
    <property type="evidence" value="ECO:0007669"/>
    <property type="project" value="UniProtKB-KW"/>
</dbReference>
<dbReference type="Pfam" id="PF00069">
    <property type="entry name" value="Pkinase"/>
    <property type="match status" value="1"/>
</dbReference>
<dbReference type="Gene3D" id="3.30.200.20">
    <property type="entry name" value="Phosphorylase Kinase, domain 1"/>
    <property type="match status" value="1"/>
</dbReference>
<keyword evidence="1" id="KW-0808">Transferase</keyword>
<dbReference type="SMART" id="SM00220">
    <property type="entry name" value="S_TKc"/>
    <property type="match status" value="1"/>
</dbReference>
<evidence type="ECO:0000313" key="8">
    <source>
        <dbReference type="Proteomes" id="UP000295252"/>
    </source>
</evidence>
<proteinExistence type="inferred from homology"/>
<dbReference type="InterPro" id="IPR000719">
    <property type="entry name" value="Prot_kinase_dom"/>
</dbReference>
<dbReference type="PANTHER" id="PTHR11042:SF136">
    <property type="entry name" value="EIF-2-ALPHA KINASE GCN2"/>
    <property type="match status" value="1"/>
</dbReference>
<comment type="similarity">
    <text evidence="5">Belongs to the protein kinase superfamily. Ser/Thr protein kinase family. GCN2 subfamily.</text>
</comment>
<evidence type="ECO:0000256" key="3">
    <source>
        <dbReference type="ARBA" id="ARBA00022777"/>
    </source>
</evidence>
<dbReference type="GO" id="GO:0005829">
    <property type="term" value="C:cytosol"/>
    <property type="evidence" value="ECO:0007669"/>
    <property type="project" value="TreeGrafter"/>
</dbReference>
<dbReference type="Gene3D" id="3.40.50.300">
    <property type="entry name" value="P-loop containing nucleotide triphosphate hydrolases"/>
    <property type="match status" value="1"/>
</dbReference>
<dbReference type="GO" id="GO:0005634">
    <property type="term" value="C:nucleus"/>
    <property type="evidence" value="ECO:0007669"/>
    <property type="project" value="TreeGrafter"/>
</dbReference>
<keyword evidence="4" id="KW-0067">ATP-binding</keyword>
<dbReference type="Gramene" id="CDP04623">
    <property type="protein sequence ID" value="CDP04623"/>
    <property type="gene ID" value="GSCOC_T00018636001"/>
</dbReference>
<dbReference type="PROSITE" id="PS50011">
    <property type="entry name" value="PROTEIN_KINASE_DOM"/>
    <property type="match status" value="1"/>
</dbReference>
<evidence type="ECO:0000256" key="4">
    <source>
        <dbReference type="ARBA" id="ARBA00022840"/>
    </source>
</evidence>
<keyword evidence="8" id="KW-1185">Reference proteome</keyword>
<organism evidence="7 8">
    <name type="scientific">Coffea canephora</name>
    <name type="common">Robusta coffee</name>
    <dbReference type="NCBI Taxonomy" id="49390"/>
    <lineage>
        <taxon>Eukaryota</taxon>
        <taxon>Viridiplantae</taxon>
        <taxon>Streptophyta</taxon>
        <taxon>Embryophyta</taxon>
        <taxon>Tracheophyta</taxon>
        <taxon>Spermatophyta</taxon>
        <taxon>Magnoliopsida</taxon>
        <taxon>eudicotyledons</taxon>
        <taxon>Gunneridae</taxon>
        <taxon>Pentapetalae</taxon>
        <taxon>asterids</taxon>
        <taxon>lamiids</taxon>
        <taxon>Gentianales</taxon>
        <taxon>Rubiaceae</taxon>
        <taxon>Ixoroideae</taxon>
        <taxon>Gardenieae complex</taxon>
        <taxon>Bertiereae - Coffeeae clade</taxon>
        <taxon>Coffeeae</taxon>
        <taxon>Coffea</taxon>
    </lineage>
</organism>
<dbReference type="STRING" id="49390.A0A068UAH2"/>
<dbReference type="PROSITE" id="PS00108">
    <property type="entry name" value="PROTEIN_KINASE_ST"/>
    <property type="match status" value="1"/>
</dbReference>
<sequence>MDSHKVEDKELEFRPEDSIHFEKYGVSAASVEAEPCVADIESSNNKRWSSYNFPWGKGLEEFSGRLFGNFSLEPEQREVINATMSGHDVFAVMSAVEGSEVTYQLSALLCPGMTLVVVPLPSFIAHLGEHPVLGKKSMVLSDLMKLTEQQRILGELVTERCEFKLLYVTADDTITDKLLLEHLETLYDRGLLARIFIEDAESVCKRYNIPDYQGLGIFKQKFPSVPLVALASIATDRIRDEVVDILGLRNCIRFKKRRIHSRYPEQLNAGSGCFGDVFKCKVKLDDTYCAVKKIRFPASILQRVINEVKILSLAQHPNVVRYSQAWIEDYREQNTDRGYYAGSASYGPREQMMYIHMELCKGSLESKLAEEEELHTDMAWSYFRQILEALQFIHGKDIIHRDLKPDNIFIDDSGTVKIGDFGLALREKVSSTTKDVSSTTNSSPVGALLYRAPEMKERDPITDNPTNKPTNKVDMYALGLIVFQLFCPRGRSEMKLLEHPAMRRQVCEICKKYKVDETAKPLILELLKEDPSERPSAADLLRRLDGLEGEKQDAQLQELS</sequence>
<dbReference type="InterPro" id="IPR008271">
    <property type="entry name" value="Ser/Thr_kinase_AS"/>
</dbReference>
<name>A0A068UAH2_COFCA</name>
<accession>A0A068UAH2</accession>
<evidence type="ECO:0000256" key="1">
    <source>
        <dbReference type="ARBA" id="ARBA00022679"/>
    </source>
</evidence>
<evidence type="ECO:0000256" key="2">
    <source>
        <dbReference type="ARBA" id="ARBA00022741"/>
    </source>
</evidence>
<dbReference type="InterPro" id="IPR027417">
    <property type="entry name" value="P-loop_NTPase"/>
</dbReference>
<dbReference type="EMBL" id="HG739097">
    <property type="protein sequence ID" value="CDP04623.1"/>
    <property type="molecule type" value="Genomic_DNA"/>
</dbReference>
<dbReference type="InterPro" id="IPR050339">
    <property type="entry name" value="CC_SR_Kinase"/>
</dbReference>
<protein>
    <recommendedName>
        <fullName evidence="6">Protein kinase domain-containing protein</fullName>
    </recommendedName>
</protein>
<feature type="domain" description="Protein kinase" evidence="6">
    <location>
        <begin position="263"/>
        <end position="547"/>
    </location>
</feature>
<keyword evidence="2" id="KW-0547">Nucleotide-binding</keyword>